<dbReference type="PANTHER" id="PTHR13887:SF55">
    <property type="entry name" value="SLR0313 PROTEIN"/>
    <property type="match status" value="1"/>
</dbReference>
<dbReference type="InterPro" id="IPR036249">
    <property type="entry name" value="Thioredoxin-like_sf"/>
</dbReference>
<feature type="region of interest" description="Disordered" evidence="2">
    <location>
        <begin position="1"/>
        <end position="26"/>
    </location>
</feature>
<dbReference type="PROSITE" id="PS51352">
    <property type="entry name" value="THIOREDOXIN_2"/>
    <property type="match status" value="1"/>
</dbReference>
<accession>A0A1U7CWZ0</accession>
<dbReference type="InterPro" id="IPR013766">
    <property type="entry name" value="Thioredoxin_domain"/>
</dbReference>
<sequence>MTRRSRATRSDVPVGDRDHTQGPATAPATLMEYGDFECPYCGEAYSIVKDIQRRLGSRLRFVFRHFPLATIHPHAEYAAEAAEAAGAQGKFWEMHDVLYENQEALDVVYLVRYATALDLDTSRFIDDLDRHTHAARVREDFLSGARGGVNGTPTFFINGVRHDGSYDFDTLLGALEGAIGRQNGVD</sequence>
<evidence type="ECO:0000313" key="4">
    <source>
        <dbReference type="EMBL" id="APW63470.1"/>
    </source>
</evidence>
<reference evidence="5" key="1">
    <citation type="submission" date="2016-12" db="EMBL/GenBank/DDBJ databases">
        <title>Comparative genomics of four Isosphaeraceae planctomycetes: a common pool of plasmids and glycoside hydrolase genes.</title>
        <authorList>
            <person name="Ivanova A."/>
        </authorList>
    </citation>
    <scope>NUCLEOTIDE SEQUENCE [LARGE SCALE GENOMIC DNA]</scope>
    <source>
        <strain evidence="5">PX4</strain>
    </source>
</reference>
<dbReference type="RefSeq" id="WP_076349808.1">
    <property type="nucleotide sequence ID" value="NZ_CP019082.1"/>
</dbReference>
<proteinExistence type="inferred from homology"/>
<dbReference type="STRING" id="1387353.BSF38_05041"/>
<dbReference type="Proteomes" id="UP000186309">
    <property type="component" value="Chromosome"/>
</dbReference>
<evidence type="ECO:0000313" key="5">
    <source>
        <dbReference type="Proteomes" id="UP000186309"/>
    </source>
</evidence>
<evidence type="ECO:0000259" key="3">
    <source>
        <dbReference type="PROSITE" id="PS51352"/>
    </source>
</evidence>
<evidence type="ECO:0000256" key="1">
    <source>
        <dbReference type="ARBA" id="ARBA00005791"/>
    </source>
</evidence>
<dbReference type="Gene3D" id="3.40.30.10">
    <property type="entry name" value="Glutaredoxin"/>
    <property type="match status" value="1"/>
</dbReference>
<dbReference type="OrthoDB" id="9808135at2"/>
<name>A0A1U7CWZ0_9BACT</name>
<gene>
    <name evidence="4" type="primary">bdbD</name>
    <name evidence="4" type="ORF">BSF38_05041</name>
</gene>
<organism evidence="4 5">
    <name type="scientific">Paludisphaera borealis</name>
    <dbReference type="NCBI Taxonomy" id="1387353"/>
    <lineage>
        <taxon>Bacteria</taxon>
        <taxon>Pseudomonadati</taxon>
        <taxon>Planctomycetota</taxon>
        <taxon>Planctomycetia</taxon>
        <taxon>Isosphaerales</taxon>
        <taxon>Isosphaeraceae</taxon>
        <taxon>Paludisphaera</taxon>
    </lineage>
</organism>
<dbReference type="KEGG" id="pbor:BSF38_05041"/>
<dbReference type="EMBL" id="CP019082">
    <property type="protein sequence ID" value="APW63470.1"/>
    <property type="molecule type" value="Genomic_DNA"/>
</dbReference>
<dbReference type="InterPro" id="IPR012336">
    <property type="entry name" value="Thioredoxin-like_fold"/>
</dbReference>
<comment type="similarity">
    <text evidence="1">Belongs to the thioredoxin family. DsbA subfamily.</text>
</comment>
<keyword evidence="5" id="KW-1185">Reference proteome</keyword>
<evidence type="ECO:0000256" key="2">
    <source>
        <dbReference type="SAM" id="MobiDB-lite"/>
    </source>
</evidence>
<protein>
    <submittedName>
        <fullName evidence="4">Disulfide bond formation protein D</fullName>
    </submittedName>
</protein>
<dbReference type="Pfam" id="PF13462">
    <property type="entry name" value="Thioredoxin_4"/>
    <property type="match status" value="1"/>
</dbReference>
<dbReference type="PANTHER" id="PTHR13887">
    <property type="entry name" value="GLUTATHIONE S-TRANSFERASE KAPPA"/>
    <property type="match status" value="1"/>
</dbReference>
<dbReference type="AlphaFoldDB" id="A0A1U7CWZ0"/>
<feature type="domain" description="Thioredoxin" evidence="3">
    <location>
        <begin position="1"/>
        <end position="180"/>
    </location>
</feature>
<dbReference type="SUPFAM" id="SSF52833">
    <property type="entry name" value="Thioredoxin-like"/>
    <property type="match status" value="1"/>
</dbReference>